<dbReference type="EMBL" id="JAHLQT010025911">
    <property type="protein sequence ID" value="KAG7164057.1"/>
    <property type="molecule type" value="Genomic_DNA"/>
</dbReference>
<protein>
    <submittedName>
        <fullName evidence="2">Uncharacterized protein</fullName>
    </submittedName>
</protein>
<evidence type="ECO:0000313" key="3">
    <source>
        <dbReference type="Proteomes" id="UP000747542"/>
    </source>
</evidence>
<evidence type="ECO:0000256" key="1">
    <source>
        <dbReference type="SAM" id="MobiDB-lite"/>
    </source>
</evidence>
<keyword evidence="3" id="KW-1185">Reference proteome</keyword>
<comment type="caution">
    <text evidence="2">The sequence shown here is derived from an EMBL/GenBank/DDBJ whole genome shotgun (WGS) entry which is preliminary data.</text>
</comment>
<proteinExistence type="predicted"/>
<feature type="region of interest" description="Disordered" evidence="1">
    <location>
        <begin position="1"/>
        <end position="43"/>
    </location>
</feature>
<evidence type="ECO:0000313" key="2">
    <source>
        <dbReference type="EMBL" id="KAG7164057.1"/>
    </source>
</evidence>
<dbReference type="AlphaFoldDB" id="A0A8J5JTJ6"/>
<sequence>MTLLSSKTLTTRRSEGLCKRDKRQGRVGVEDNPGTMRFPSQKGLTVAPSSRLECIFRTSGRWQREAL</sequence>
<accession>A0A8J5JTJ6</accession>
<name>A0A8J5JTJ6_HOMAM</name>
<reference evidence="2" key="1">
    <citation type="journal article" date="2021" name="Sci. Adv.">
        <title>The American lobster genome reveals insights on longevity, neural, and immune adaptations.</title>
        <authorList>
            <person name="Polinski J.M."/>
            <person name="Zimin A.V."/>
            <person name="Clark K.F."/>
            <person name="Kohn A.B."/>
            <person name="Sadowski N."/>
            <person name="Timp W."/>
            <person name="Ptitsyn A."/>
            <person name="Khanna P."/>
            <person name="Romanova D.Y."/>
            <person name="Williams P."/>
            <person name="Greenwood S.J."/>
            <person name="Moroz L.L."/>
            <person name="Walt D.R."/>
            <person name="Bodnar A.G."/>
        </authorList>
    </citation>
    <scope>NUCLEOTIDE SEQUENCE</scope>
    <source>
        <strain evidence="2">GMGI-L3</strain>
    </source>
</reference>
<feature type="compositionally biased region" description="Low complexity" evidence="1">
    <location>
        <begin position="1"/>
        <end position="11"/>
    </location>
</feature>
<organism evidence="2 3">
    <name type="scientific">Homarus americanus</name>
    <name type="common">American lobster</name>
    <dbReference type="NCBI Taxonomy" id="6706"/>
    <lineage>
        <taxon>Eukaryota</taxon>
        <taxon>Metazoa</taxon>
        <taxon>Ecdysozoa</taxon>
        <taxon>Arthropoda</taxon>
        <taxon>Crustacea</taxon>
        <taxon>Multicrustacea</taxon>
        <taxon>Malacostraca</taxon>
        <taxon>Eumalacostraca</taxon>
        <taxon>Eucarida</taxon>
        <taxon>Decapoda</taxon>
        <taxon>Pleocyemata</taxon>
        <taxon>Astacidea</taxon>
        <taxon>Nephropoidea</taxon>
        <taxon>Nephropidae</taxon>
        <taxon>Homarus</taxon>
    </lineage>
</organism>
<gene>
    <name evidence="2" type="ORF">Hamer_G024197</name>
</gene>
<dbReference type="Proteomes" id="UP000747542">
    <property type="component" value="Unassembled WGS sequence"/>
</dbReference>